<proteinExistence type="predicted"/>
<dbReference type="EMBL" id="RKOR01000071">
    <property type="protein sequence ID" value="ROY45891.1"/>
    <property type="molecule type" value="Genomic_DNA"/>
</dbReference>
<feature type="compositionally biased region" description="Basic and acidic residues" evidence="1">
    <location>
        <begin position="35"/>
        <end position="47"/>
    </location>
</feature>
<dbReference type="OrthoDB" id="2194998at2"/>
<name>A0A1G1SFN5_ENTFL</name>
<sequence>MEALLNFLPLLLLLICPISMMFMHKGHGHAGHHHMHEEDHSKHTGSEHDIASLKIQTEQLKEEVATLKNLVKER</sequence>
<accession>A0A1G1SFN5</accession>
<dbReference type="Proteomes" id="UP000275941">
    <property type="component" value="Unassembled WGS sequence"/>
</dbReference>
<gene>
    <name evidence="2" type="ORF">EGW70_15350</name>
</gene>
<dbReference type="Pfam" id="PF11666">
    <property type="entry name" value="DUF2933"/>
    <property type="match status" value="1"/>
</dbReference>
<dbReference type="RefSeq" id="WP_002405073.1">
    <property type="nucleotide sequence ID" value="NZ_AP027137.1"/>
</dbReference>
<feature type="region of interest" description="Disordered" evidence="1">
    <location>
        <begin position="27"/>
        <end position="47"/>
    </location>
</feature>
<organism evidence="2 3">
    <name type="scientific">Enterococcus faecalis</name>
    <name type="common">Streptococcus faecalis</name>
    <dbReference type="NCBI Taxonomy" id="1351"/>
    <lineage>
        <taxon>Bacteria</taxon>
        <taxon>Bacillati</taxon>
        <taxon>Bacillota</taxon>
        <taxon>Bacilli</taxon>
        <taxon>Lactobacillales</taxon>
        <taxon>Enterococcaceae</taxon>
        <taxon>Enterococcus</taxon>
    </lineage>
</organism>
<dbReference type="InterPro" id="IPR021682">
    <property type="entry name" value="DUF2933"/>
</dbReference>
<dbReference type="AlphaFoldDB" id="A0A1G1SFN5"/>
<reference evidence="2 3" key="1">
    <citation type="submission" date="2018-10" db="EMBL/GenBank/DDBJ databases">
        <title>Genotypes and phenotypes of Enterococci isolated from broiler chickens.</title>
        <authorList>
            <person name="Muhammad A.R."/>
            <person name="Diarra M.S."/>
        </authorList>
    </citation>
    <scope>NUCLEOTIDE SEQUENCE [LARGE SCALE GENOMIC DNA]</scope>
    <source>
        <strain evidence="2 3">P7 C A21</strain>
    </source>
</reference>
<comment type="caution">
    <text evidence="2">The sequence shown here is derived from an EMBL/GenBank/DDBJ whole genome shotgun (WGS) entry which is preliminary data.</text>
</comment>
<evidence type="ECO:0000256" key="1">
    <source>
        <dbReference type="SAM" id="MobiDB-lite"/>
    </source>
</evidence>
<evidence type="ECO:0000313" key="2">
    <source>
        <dbReference type="EMBL" id="ROY45891.1"/>
    </source>
</evidence>
<evidence type="ECO:0000313" key="3">
    <source>
        <dbReference type="Proteomes" id="UP000275941"/>
    </source>
</evidence>
<protein>
    <submittedName>
        <fullName evidence="2">DUF2933 domain-containing protein</fullName>
    </submittedName>
</protein>